<evidence type="ECO:0000313" key="3">
    <source>
        <dbReference type="Proteomes" id="UP000611945"/>
    </source>
</evidence>
<accession>A0ABR8TRC1</accession>
<dbReference type="InterPro" id="IPR016181">
    <property type="entry name" value="Acyl_CoA_acyltransferase"/>
</dbReference>
<keyword evidence="3" id="KW-1185">Reference proteome</keyword>
<dbReference type="RefSeq" id="WP_251836609.1">
    <property type="nucleotide sequence ID" value="NZ_JACSQG010000005.1"/>
</dbReference>
<dbReference type="CDD" id="cd04301">
    <property type="entry name" value="NAT_SF"/>
    <property type="match status" value="1"/>
</dbReference>
<dbReference type="Gene3D" id="3.40.630.30">
    <property type="match status" value="1"/>
</dbReference>
<name>A0ABR8TRC1_9PSED</name>
<dbReference type="PROSITE" id="PS51186">
    <property type="entry name" value="GNAT"/>
    <property type="match status" value="1"/>
</dbReference>
<reference evidence="2 3" key="1">
    <citation type="submission" date="2020-08" db="EMBL/GenBank/DDBJ databases">
        <title>A Genomic Blueprint of the Chicken Gut Microbiome.</title>
        <authorList>
            <person name="Gilroy R."/>
            <person name="Ravi A."/>
            <person name="Getino M."/>
            <person name="Pursley I."/>
            <person name="Horton D.L."/>
            <person name="Alikhan N.-F."/>
            <person name="Baker D."/>
            <person name="Gharbi K."/>
            <person name="Hall N."/>
            <person name="Watson M."/>
            <person name="Adriaenssens E.M."/>
            <person name="Foster-Nyarko E."/>
            <person name="Jarju S."/>
            <person name="Secka A."/>
            <person name="Antonio M."/>
            <person name="Oren A."/>
            <person name="Chaudhuri R."/>
            <person name="La Ragione R.M."/>
            <person name="Hildebrand F."/>
            <person name="Pallen M.J."/>
        </authorList>
    </citation>
    <scope>NUCLEOTIDE SEQUENCE [LARGE SCALE GENOMIC DNA]</scope>
    <source>
        <strain evidence="2 3">Sa2CUA2</strain>
    </source>
</reference>
<feature type="domain" description="N-acetyltransferase" evidence="1">
    <location>
        <begin position="1"/>
        <end position="125"/>
    </location>
</feature>
<proteinExistence type="predicted"/>
<sequence length="144" mass="16648">MSNLNISQLTPAQRPLLDKFYRAQRSRMRTGQAQQLWVARRDEIIAGLCLTPVENGHWLTGLWVASHERGRGVASHLLQRVIAQTTEPIWLFCHPDLQMFYQRLGFHPDTSLPFPLAERLKRYQQCKPLLSLSRLADKIYPASI</sequence>
<dbReference type="Pfam" id="PF13508">
    <property type="entry name" value="Acetyltransf_7"/>
    <property type="match status" value="1"/>
</dbReference>
<comment type="caution">
    <text evidence="2">The sequence shown here is derived from an EMBL/GenBank/DDBJ whole genome shotgun (WGS) entry which is preliminary data.</text>
</comment>
<organism evidence="2 3">
    <name type="scientific">Serpens gallinarum</name>
    <dbReference type="NCBI Taxonomy" id="2763075"/>
    <lineage>
        <taxon>Bacteria</taxon>
        <taxon>Pseudomonadati</taxon>
        <taxon>Pseudomonadota</taxon>
        <taxon>Gammaproteobacteria</taxon>
        <taxon>Pseudomonadales</taxon>
        <taxon>Pseudomonadaceae</taxon>
        <taxon>Pseudomonas</taxon>
    </lineage>
</organism>
<dbReference type="EMBL" id="JACSQG010000005">
    <property type="protein sequence ID" value="MBD7977834.1"/>
    <property type="molecule type" value="Genomic_DNA"/>
</dbReference>
<evidence type="ECO:0000259" key="1">
    <source>
        <dbReference type="PROSITE" id="PS51186"/>
    </source>
</evidence>
<gene>
    <name evidence="2" type="ORF">H9642_11615</name>
</gene>
<dbReference type="Proteomes" id="UP000611945">
    <property type="component" value="Unassembled WGS sequence"/>
</dbReference>
<dbReference type="InterPro" id="IPR000182">
    <property type="entry name" value="GNAT_dom"/>
</dbReference>
<evidence type="ECO:0000313" key="2">
    <source>
        <dbReference type="EMBL" id="MBD7977834.1"/>
    </source>
</evidence>
<protein>
    <submittedName>
        <fullName evidence="2">GNAT family N-acetyltransferase</fullName>
    </submittedName>
</protein>
<dbReference type="SUPFAM" id="SSF55729">
    <property type="entry name" value="Acyl-CoA N-acyltransferases (Nat)"/>
    <property type="match status" value="1"/>
</dbReference>